<feature type="non-terminal residue" evidence="1">
    <location>
        <position position="155"/>
    </location>
</feature>
<dbReference type="Gene3D" id="2.40.70.10">
    <property type="entry name" value="Acid Proteases"/>
    <property type="match status" value="1"/>
</dbReference>
<proteinExistence type="predicted"/>
<accession>A0A0D0A1K2</accession>
<dbReference type="OrthoDB" id="3262237at2759"/>
<dbReference type="InterPro" id="IPR021109">
    <property type="entry name" value="Peptidase_aspartic_dom_sf"/>
</dbReference>
<evidence type="ECO:0000313" key="2">
    <source>
        <dbReference type="Proteomes" id="UP000054485"/>
    </source>
</evidence>
<keyword evidence="2" id="KW-1185">Reference proteome</keyword>
<protein>
    <submittedName>
        <fullName evidence="1">Uncharacterized protein</fullName>
    </submittedName>
</protein>
<gene>
    <name evidence="1" type="ORF">CY34DRAFT_95739</name>
</gene>
<name>A0A0D0A1K2_9AGAM</name>
<evidence type="ECO:0000313" key="1">
    <source>
        <dbReference type="EMBL" id="KIK35641.1"/>
    </source>
</evidence>
<dbReference type="EMBL" id="KN835602">
    <property type="protein sequence ID" value="KIK35641.1"/>
    <property type="molecule type" value="Genomic_DNA"/>
</dbReference>
<organism evidence="1 2">
    <name type="scientific">Suillus luteus UH-Slu-Lm8-n1</name>
    <dbReference type="NCBI Taxonomy" id="930992"/>
    <lineage>
        <taxon>Eukaryota</taxon>
        <taxon>Fungi</taxon>
        <taxon>Dikarya</taxon>
        <taxon>Basidiomycota</taxon>
        <taxon>Agaricomycotina</taxon>
        <taxon>Agaricomycetes</taxon>
        <taxon>Agaricomycetidae</taxon>
        <taxon>Boletales</taxon>
        <taxon>Suillineae</taxon>
        <taxon>Suillaceae</taxon>
        <taxon>Suillus</taxon>
    </lineage>
</organism>
<reference evidence="2" key="2">
    <citation type="submission" date="2015-01" db="EMBL/GenBank/DDBJ databases">
        <title>Evolutionary Origins and Diversification of the Mycorrhizal Mutualists.</title>
        <authorList>
            <consortium name="DOE Joint Genome Institute"/>
            <consortium name="Mycorrhizal Genomics Consortium"/>
            <person name="Kohler A."/>
            <person name="Kuo A."/>
            <person name="Nagy L.G."/>
            <person name="Floudas D."/>
            <person name="Copeland A."/>
            <person name="Barry K.W."/>
            <person name="Cichocki N."/>
            <person name="Veneault-Fourrey C."/>
            <person name="LaButti K."/>
            <person name="Lindquist E.A."/>
            <person name="Lipzen A."/>
            <person name="Lundell T."/>
            <person name="Morin E."/>
            <person name="Murat C."/>
            <person name="Riley R."/>
            <person name="Ohm R."/>
            <person name="Sun H."/>
            <person name="Tunlid A."/>
            <person name="Henrissat B."/>
            <person name="Grigoriev I.V."/>
            <person name="Hibbett D.S."/>
            <person name="Martin F."/>
        </authorList>
    </citation>
    <scope>NUCLEOTIDE SEQUENCE [LARGE SCALE GENOMIC DNA]</scope>
    <source>
        <strain evidence="2">UH-Slu-Lm8-n1</strain>
    </source>
</reference>
<reference evidence="1 2" key="1">
    <citation type="submission" date="2014-04" db="EMBL/GenBank/DDBJ databases">
        <authorList>
            <consortium name="DOE Joint Genome Institute"/>
            <person name="Kuo A."/>
            <person name="Ruytinx J."/>
            <person name="Rineau F."/>
            <person name="Colpaert J."/>
            <person name="Kohler A."/>
            <person name="Nagy L.G."/>
            <person name="Floudas D."/>
            <person name="Copeland A."/>
            <person name="Barry K.W."/>
            <person name="Cichocki N."/>
            <person name="Veneault-Fourrey C."/>
            <person name="LaButti K."/>
            <person name="Lindquist E.A."/>
            <person name="Lipzen A."/>
            <person name="Lundell T."/>
            <person name="Morin E."/>
            <person name="Murat C."/>
            <person name="Sun H."/>
            <person name="Tunlid A."/>
            <person name="Henrissat B."/>
            <person name="Grigoriev I.V."/>
            <person name="Hibbett D.S."/>
            <person name="Martin F."/>
            <person name="Nordberg H.P."/>
            <person name="Cantor M.N."/>
            <person name="Hua S.X."/>
        </authorList>
    </citation>
    <scope>NUCLEOTIDE SEQUENCE [LARGE SCALE GENOMIC DNA]</scope>
    <source>
        <strain evidence="1 2">UH-Slu-Lm8-n1</strain>
    </source>
</reference>
<sequence>MSFDSSEQCDIVSVYSADEEQSRKACLPFLQNIMFAGPKGEIIRTTALFDEGAMISAMCTSVFDKVKHRLGNWTQSKKRLRMANGTIIPSQAVWKGEVEIAGIKAHGEFEVFDSGGGWKFLFGKPMLHAFKAVHDYSTDQVRITGKGGTATISNQ</sequence>
<dbReference type="HOGENOM" id="CLU_097628_1_0_1"/>
<dbReference type="Proteomes" id="UP000054485">
    <property type="component" value="Unassembled WGS sequence"/>
</dbReference>
<dbReference type="AlphaFoldDB" id="A0A0D0A1K2"/>
<dbReference type="InParanoid" id="A0A0D0A1K2"/>